<evidence type="ECO:0000313" key="3">
    <source>
        <dbReference type="Proteomes" id="UP001642540"/>
    </source>
</evidence>
<proteinExistence type="predicted"/>
<gene>
    <name evidence="2" type="ORF">ODALV1_LOCUS15836</name>
</gene>
<organism evidence="2 3">
    <name type="scientific">Orchesella dallaii</name>
    <dbReference type="NCBI Taxonomy" id="48710"/>
    <lineage>
        <taxon>Eukaryota</taxon>
        <taxon>Metazoa</taxon>
        <taxon>Ecdysozoa</taxon>
        <taxon>Arthropoda</taxon>
        <taxon>Hexapoda</taxon>
        <taxon>Collembola</taxon>
        <taxon>Entomobryomorpha</taxon>
        <taxon>Entomobryoidea</taxon>
        <taxon>Orchesellidae</taxon>
        <taxon>Orchesellinae</taxon>
        <taxon>Orchesella</taxon>
    </lineage>
</organism>
<dbReference type="EMBL" id="CAXLJM020000049">
    <property type="protein sequence ID" value="CAL8112910.1"/>
    <property type="molecule type" value="Genomic_DNA"/>
</dbReference>
<protein>
    <submittedName>
        <fullName evidence="2">Uncharacterized protein</fullName>
    </submittedName>
</protein>
<dbReference type="Proteomes" id="UP001642540">
    <property type="component" value="Unassembled WGS sequence"/>
</dbReference>
<evidence type="ECO:0000256" key="1">
    <source>
        <dbReference type="SAM" id="MobiDB-lite"/>
    </source>
</evidence>
<comment type="caution">
    <text evidence="2">The sequence shown here is derived from an EMBL/GenBank/DDBJ whole genome shotgun (WGS) entry which is preliminary data.</text>
</comment>
<sequence>MWSGNSGNSVIPTSTNGNRVAGNGNTADSSGFGVNNFLHGMHSFSSAAELQYYLDRMGGTGSRVTITDALHMRIVPSEEEISAANGLSLQSSPNPGIRTRSVVSNGSSPSRGFNYVSAMSSPDTNPLIPNGPSTGSSGNDAGNQRRIVLFCELHRSNSENIATGTNYGAVAAGTGAAGYAPARNGIQLGFCAICQSWMMQSGEHSITFPTPQP</sequence>
<evidence type="ECO:0000313" key="2">
    <source>
        <dbReference type="EMBL" id="CAL8112910.1"/>
    </source>
</evidence>
<feature type="compositionally biased region" description="Polar residues" evidence="1">
    <location>
        <begin position="85"/>
        <end position="94"/>
    </location>
</feature>
<accession>A0ABP1R2L3</accession>
<keyword evidence="3" id="KW-1185">Reference proteome</keyword>
<feature type="region of interest" description="Disordered" evidence="1">
    <location>
        <begin position="1"/>
        <end position="24"/>
    </location>
</feature>
<reference evidence="2 3" key="1">
    <citation type="submission" date="2024-08" db="EMBL/GenBank/DDBJ databases">
        <authorList>
            <person name="Cucini C."/>
            <person name="Frati F."/>
        </authorList>
    </citation>
    <scope>NUCLEOTIDE SEQUENCE [LARGE SCALE GENOMIC DNA]</scope>
</reference>
<feature type="region of interest" description="Disordered" evidence="1">
    <location>
        <begin position="85"/>
        <end position="108"/>
    </location>
</feature>
<name>A0ABP1R2L3_9HEXA</name>